<feature type="domain" description="Leucine-binding protein" evidence="4">
    <location>
        <begin position="52"/>
        <end position="395"/>
    </location>
</feature>
<dbReference type="PANTHER" id="PTHR47235">
    <property type="entry name" value="BLR6548 PROTEIN"/>
    <property type="match status" value="1"/>
</dbReference>
<dbReference type="PANTHER" id="PTHR47235:SF1">
    <property type="entry name" value="BLR6548 PROTEIN"/>
    <property type="match status" value="1"/>
</dbReference>
<evidence type="ECO:0000256" key="3">
    <source>
        <dbReference type="SAM" id="SignalP"/>
    </source>
</evidence>
<accession>A0A7L4YPB5</accession>
<dbReference type="OrthoDB" id="26870at2"/>
<dbReference type="Gene3D" id="3.40.50.2300">
    <property type="match status" value="2"/>
</dbReference>
<comment type="similarity">
    <text evidence="1">Belongs to the leucine-binding protein family.</text>
</comment>
<gene>
    <name evidence="5" type="ORF">EK0264_10350</name>
</gene>
<organism evidence="5 6">
    <name type="scientific">Epidermidibacterium keratini</name>
    <dbReference type="NCBI Taxonomy" id="1891644"/>
    <lineage>
        <taxon>Bacteria</taxon>
        <taxon>Bacillati</taxon>
        <taxon>Actinomycetota</taxon>
        <taxon>Actinomycetes</taxon>
        <taxon>Sporichthyales</taxon>
        <taxon>Sporichthyaceae</taxon>
        <taxon>Epidermidibacterium</taxon>
    </lineage>
</organism>
<sequence length="423" mass="44682">MRYRSNSVRTGLIAVSVAIALGGCSTKAANSDSGSGNGGDGLKTDVGVTDDTITLGVLTDLSGPYKISGLATSNGNQLWADDVNSRGGICGREVKLDVQESGYKPDNAIPLYEQMRQNDLAMLQLLGSPVLAALKQKLISDNMIAIPSAFTSDILDNDVVMLVGQSYDVEMINGLAYLQQQGKIDNGSKVGHIYLDNEAGKNSLEGAKFYAEQHDLEIVEASVSATDTDMTSVMTKMKSEGVEAILVLSTPAATGSIALQNVAQGLNVPIVGNNPTYAATLLQDEQVTAALDNFLLVNSVAAYASDLPTSKKVVEAYEAAYDEAPEKSVPTGFAFGLAMEQLLQQACDDGDMTREGLIAAKKKLDDVDTQGLTGTLDFSTPGSPSSREAYILRVDPQVPAGLVNVGDLFTSPEAKEYKAPYEK</sequence>
<evidence type="ECO:0000256" key="1">
    <source>
        <dbReference type="ARBA" id="ARBA00010062"/>
    </source>
</evidence>
<dbReference type="PROSITE" id="PS51257">
    <property type="entry name" value="PROKAR_LIPOPROTEIN"/>
    <property type="match status" value="1"/>
</dbReference>
<evidence type="ECO:0000313" key="6">
    <source>
        <dbReference type="Proteomes" id="UP000463857"/>
    </source>
</evidence>
<dbReference type="InParanoid" id="A0A7L4YPB5"/>
<reference evidence="5 6" key="1">
    <citation type="journal article" date="2018" name="Int. J. Syst. Evol. Microbiol.">
        <title>Epidermidibacterium keratini gen. nov., sp. nov., a member of the family Sporichthyaceae, isolated from keratin epidermis.</title>
        <authorList>
            <person name="Lee D.G."/>
            <person name="Trujillo M.E."/>
            <person name="Kang S."/>
            <person name="Nam J.J."/>
            <person name="Kim Y.J."/>
        </authorList>
    </citation>
    <scope>NUCLEOTIDE SEQUENCE [LARGE SCALE GENOMIC DNA]</scope>
    <source>
        <strain evidence="5 6">EPI-7</strain>
    </source>
</reference>
<protein>
    <submittedName>
        <fullName evidence="5">ABC transporter substrate-binding protein</fullName>
    </submittedName>
</protein>
<feature type="signal peptide" evidence="3">
    <location>
        <begin position="1"/>
        <end position="20"/>
    </location>
</feature>
<proteinExistence type="inferred from homology"/>
<evidence type="ECO:0000259" key="4">
    <source>
        <dbReference type="Pfam" id="PF13458"/>
    </source>
</evidence>
<dbReference type="Pfam" id="PF13458">
    <property type="entry name" value="Peripla_BP_6"/>
    <property type="match status" value="1"/>
</dbReference>
<evidence type="ECO:0000256" key="2">
    <source>
        <dbReference type="ARBA" id="ARBA00022729"/>
    </source>
</evidence>
<dbReference type="AlphaFoldDB" id="A0A7L4YPB5"/>
<evidence type="ECO:0000313" key="5">
    <source>
        <dbReference type="EMBL" id="QHC00649.1"/>
    </source>
</evidence>
<dbReference type="InterPro" id="IPR028082">
    <property type="entry name" value="Peripla_BP_I"/>
</dbReference>
<dbReference type="Proteomes" id="UP000463857">
    <property type="component" value="Chromosome"/>
</dbReference>
<dbReference type="RefSeq" id="WP_159545343.1">
    <property type="nucleotide sequence ID" value="NZ_CP047156.1"/>
</dbReference>
<keyword evidence="2 3" id="KW-0732">Signal</keyword>
<dbReference type="KEGG" id="eke:EK0264_10350"/>
<name>A0A7L4YPB5_9ACTN</name>
<dbReference type="SUPFAM" id="SSF53822">
    <property type="entry name" value="Periplasmic binding protein-like I"/>
    <property type="match status" value="1"/>
</dbReference>
<dbReference type="InterPro" id="IPR028081">
    <property type="entry name" value="Leu-bd"/>
</dbReference>
<feature type="chain" id="PRO_5039457339" evidence="3">
    <location>
        <begin position="21"/>
        <end position="423"/>
    </location>
</feature>
<keyword evidence="6" id="KW-1185">Reference proteome</keyword>
<dbReference type="EMBL" id="CP047156">
    <property type="protein sequence ID" value="QHC00649.1"/>
    <property type="molecule type" value="Genomic_DNA"/>
</dbReference>